<dbReference type="EMBL" id="AP023367">
    <property type="protein sequence ID" value="BCJ94350.1"/>
    <property type="molecule type" value="Genomic_DNA"/>
</dbReference>
<evidence type="ECO:0000256" key="9">
    <source>
        <dbReference type="ARBA" id="ARBA00038592"/>
    </source>
</evidence>
<dbReference type="GO" id="GO:0051607">
    <property type="term" value="P:defense response to virus"/>
    <property type="evidence" value="ECO:0007669"/>
    <property type="project" value="UniProtKB-UniRule"/>
</dbReference>
<name>A0A6S6R4L5_9FIRM</name>
<dbReference type="Gene3D" id="3.100.10.20">
    <property type="entry name" value="CRISPR-associated endonuclease Cas1, N-terminal domain"/>
    <property type="match status" value="1"/>
</dbReference>
<dbReference type="InterPro" id="IPR050646">
    <property type="entry name" value="Cas1"/>
</dbReference>
<comment type="similarity">
    <text evidence="10">Belongs to the CRISPR-associated endonuclease Cas1 family.</text>
</comment>
<dbReference type="Proteomes" id="UP000515561">
    <property type="component" value="Chromosome"/>
</dbReference>
<dbReference type="HAMAP" id="MF_01470">
    <property type="entry name" value="Cas1"/>
    <property type="match status" value="1"/>
</dbReference>
<dbReference type="InterPro" id="IPR042206">
    <property type="entry name" value="CRISPR-assoc_Cas1_C"/>
</dbReference>
<evidence type="ECO:0000256" key="2">
    <source>
        <dbReference type="ARBA" id="ARBA00022723"/>
    </source>
</evidence>
<feature type="binding site" evidence="10">
    <location>
        <position position="249"/>
    </location>
    <ligand>
        <name>Mn(2+)</name>
        <dbReference type="ChEBI" id="CHEBI:29035"/>
    </ligand>
</feature>
<keyword evidence="4 10" id="KW-0378">Hydrolase</keyword>
<dbReference type="GO" id="GO:0046872">
    <property type="term" value="F:metal ion binding"/>
    <property type="evidence" value="ECO:0007669"/>
    <property type="project" value="UniProtKB-UniRule"/>
</dbReference>
<reference evidence="11 12" key="1">
    <citation type="journal article" date="2016" name="Int. J. Syst. Evol. Microbiol.">
        <title>Descriptions of Anaerotaenia torta gen. nov., sp. nov. and Anaerocolumna cellulosilytica gen. nov., sp. nov. isolated from a methanogenic reactor of cattle waste.</title>
        <authorList>
            <person name="Uek A."/>
            <person name="Ohtaki Y."/>
            <person name="Kaku N."/>
            <person name="Ueki K."/>
        </authorList>
    </citation>
    <scope>NUCLEOTIDE SEQUENCE [LARGE SCALE GENOMIC DNA]</scope>
    <source>
        <strain evidence="11 12">SN021</strain>
    </source>
</reference>
<evidence type="ECO:0000256" key="7">
    <source>
        <dbReference type="ARBA" id="ARBA00023125"/>
    </source>
</evidence>
<evidence type="ECO:0000256" key="4">
    <source>
        <dbReference type="ARBA" id="ARBA00022801"/>
    </source>
</evidence>
<proteinExistence type="inferred from homology"/>
<dbReference type="PANTHER" id="PTHR34353">
    <property type="entry name" value="CRISPR-ASSOCIATED ENDONUCLEASE CAS1 1"/>
    <property type="match status" value="1"/>
</dbReference>
<evidence type="ECO:0000256" key="6">
    <source>
        <dbReference type="ARBA" id="ARBA00023118"/>
    </source>
</evidence>
<comment type="subunit">
    <text evidence="9 10">Homodimer, forms a heterotetramer with a Cas2 homodimer.</text>
</comment>
<keyword evidence="5 10" id="KW-0460">Magnesium</keyword>
<evidence type="ECO:0000313" key="11">
    <source>
        <dbReference type="EMBL" id="BCJ94350.1"/>
    </source>
</evidence>
<gene>
    <name evidence="11" type="primary">cas1-1</name>
    <name evidence="10" type="synonym">cas1</name>
    <name evidence="11" type="ORF">acsn021_19190</name>
</gene>
<dbReference type="PANTHER" id="PTHR34353:SF2">
    <property type="entry name" value="CRISPR-ASSOCIATED ENDONUCLEASE CAS1 1"/>
    <property type="match status" value="1"/>
</dbReference>
<dbReference type="InterPro" id="IPR002729">
    <property type="entry name" value="CRISPR-assoc_Cas1"/>
</dbReference>
<dbReference type="Pfam" id="PF01867">
    <property type="entry name" value="Cas_Cas1"/>
    <property type="match status" value="1"/>
</dbReference>
<dbReference type="CDD" id="cd09721">
    <property type="entry name" value="Cas1_I-C"/>
    <property type="match status" value="1"/>
</dbReference>
<dbReference type="KEGG" id="acel:acsn021_19190"/>
<dbReference type="Gene3D" id="1.20.120.920">
    <property type="entry name" value="CRISPR-associated endonuclease Cas1, C-terminal domain"/>
    <property type="match status" value="1"/>
</dbReference>
<dbReference type="InterPro" id="IPR042211">
    <property type="entry name" value="CRISPR-assoc_Cas1_N"/>
</dbReference>
<keyword evidence="12" id="KW-1185">Reference proteome</keyword>
<evidence type="ECO:0000256" key="5">
    <source>
        <dbReference type="ARBA" id="ARBA00022842"/>
    </source>
</evidence>
<dbReference type="GO" id="GO:0004520">
    <property type="term" value="F:DNA endonuclease activity"/>
    <property type="evidence" value="ECO:0007669"/>
    <property type="project" value="InterPro"/>
</dbReference>
<dbReference type="NCBIfam" id="TIGR00287">
    <property type="entry name" value="cas1"/>
    <property type="match status" value="1"/>
</dbReference>
<keyword evidence="3 10" id="KW-0255">Endonuclease</keyword>
<dbReference type="GO" id="GO:0016787">
    <property type="term" value="F:hydrolase activity"/>
    <property type="evidence" value="ECO:0007669"/>
    <property type="project" value="UniProtKB-KW"/>
</dbReference>
<keyword evidence="7 10" id="KW-0238">DNA-binding</keyword>
<feature type="binding site" evidence="10">
    <location>
        <position position="166"/>
    </location>
    <ligand>
        <name>Mn(2+)</name>
        <dbReference type="ChEBI" id="CHEBI:29035"/>
    </ligand>
</feature>
<evidence type="ECO:0000256" key="3">
    <source>
        <dbReference type="ARBA" id="ARBA00022759"/>
    </source>
</evidence>
<keyword evidence="6 10" id="KW-0051">Antiviral defense</keyword>
<keyword evidence="2 10" id="KW-0479">Metal-binding</keyword>
<sequence>MKRLLNTLYISNPESYLSLDGENVVVRRDEKEVGRVPLHNIDGIVSMGFAGTSPRLMGYCAEKNISLTFLSTSGRFLATICGESKGNVILRKEQYRISDNKEQSLRIAKNMILGKVYNSKWVLERTIRDYSLRLNTEILKEKSEYLTASIKSIQQATAMDQLRGMEGEAASVYFSVFDTMILQQKDKFQFDKRNRRPPLDKVNALLSFTYTLLVSMCKSALETVGLDAYVGFMHTDRPGRASLALDLMEELRSVLADRFVLTLINKKMIHASGFYQKENGAVIMEDETRKTVIFAWQSKKQEEIVHPFLKEKIEWGMVPYVQALLLARYVRGDLDAYPPFLWK</sequence>
<evidence type="ECO:0000256" key="8">
    <source>
        <dbReference type="ARBA" id="ARBA00023211"/>
    </source>
</evidence>
<dbReference type="EC" id="3.1.-.-" evidence="10"/>
<protein>
    <recommendedName>
        <fullName evidence="10">CRISPR-associated endonuclease Cas1</fullName>
        <ecNumber evidence="10">3.1.-.-</ecNumber>
    </recommendedName>
</protein>
<dbReference type="GO" id="GO:0043571">
    <property type="term" value="P:maintenance of CRISPR repeat elements"/>
    <property type="evidence" value="ECO:0007669"/>
    <property type="project" value="UniProtKB-UniRule"/>
</dbReference>
<dbReference type="AlphaFoldDB" id="A0A6S6R4L5"/>
<organism evidence="11 12">
    <name type="scientific">Anaerocolumna cellulosilytica</name>
    <dbReference type="NCBI Taxonomy" id="433286"/>
    <lineage>
        <taxon>Bacteria</taxon>
        <taxon>Bacillati</taxon>
        <taxon>Bacillota</taxon>
        <taxon>Clostridia</taxon>
        <taxon>Lachnospirales</taxon>
        <taxon>Lachnospiraceae</taxon>
        <taxon>Anaerocolumna</taxon>
    </lineage>
</organism>
<evidence type="ECO:0000256" key="1">
    <source>
        <dbReference type="ARBA" id="ARBA00022722"/>
    </source>
</evidence>
<dbReference type="InterPro" id="IPR019856">
    <property type="entry name" value="CRISPR-assoc_Cas1_DVULG"/>
</dbReference>
<dbReference type="RefSeq" id="WP_184091055.1">
    <property type="nucleotide sequence ID" value="NZ_AP023367.1"/>
</dbReference>
<dbReference type="NCBIfam" id="TIGR03640">
    <property type="entry name" value="cas1_DVULG"/>
    <property type="match status" value="1"/>
</dbReference>
<keyword evidence="8 10" id="KW-0464">Manganese</keyword>
<evidence type="ECO:0000256" key="10">
    <source>
        <dbReference type="HAMAP-Rule" id="MF_01470"/>
    </source>
</evidence>
<feature type="binding site" evidence="10">
    <location>
        <position position="234"/>
    </location>
    <ligand>
        <name>Mn(2+)</name>
        <dbReference type="ChEBI" id="CHEBI:29035"/>
    </ligand>
</feature>
<evidence type="ECO:0000313" key="12">
    <source>
        <dbReference type="Proteomes" id="UP000515561"/>
    </source>
</evidence>
<comment type="function">
    <text evidence="10">CRISPR (clustered regularly interspaced short palindromic repeat), is an adaptive immune system that provides protection against mobile genetic elements (viruses, transposable elements and conjugative plasmids). CRISPR clusters contain spacers, sequences complementary to antecedent mobile elements, and target invading nucleic acids. CRISPR clusters are transcribed and processed into CRISPR RNA (crRNA). Acts as a dsDNA endonuclease. Involved in the integration of spacer DNA into the CRISPR cassette.</text>
</comment>
<keyword evidence="1 10" id="KW-0540">Nuclease</keyword>
<dbReference type="GO" id="GO:0003677">
    <property type="term" value="F:DNA binding"/>
    <property type="evidence" value="ECO:0007669"/>
    <property type="project" value="UniProtKB-KW"/>
</dbReference>
<accession>A0A6S6R4L5</accession>
<comment type="cofactor">
    <cofactor evidence="10">
        <name>Mg(2+)</name>
        <dbReference type="ChEBI" id="CHEBI:18420"/>
    </cofactor>
    <cofactor evidence="10">
        <name>Mn(2+)</name>
        <dbReference type="ChEBI" id="CHEBI:29035"/>
    </cofactor>
</comment>